<keyword evidence="2" id="KW-0378">Hydrolase</keyword>
<dbReference type="InterPro" id="IPR006684">
    <property type="entry name" value="YbgC/YbaW"/>
</dbReference>
<dbReference type="Gene3D" id="3.10.129.10">
    <property type="entry name" value="Hotdog Thioesterase"/>
    <property type="match status" value="1"/>
</dbReference>
<dbReference type="InterPro" id="IPR050563">
    <property type="entry name" value="4-hydroxybenzoyl-CoA_TE"/>
</dbReference>
<proteinExistence type="inferred from homology"/>
<dbReference type="SUPFAM" id="SSF54637">
    <property type="entry name" value="Thioesterase/thiol ester dehydrase-isomerase"/>
    <property type="match status" value="1"/>
</dbReference>
<keyword evidence="5" id="KW-1185">Reference proteome</keyword>
<dbReference type="EMBL" id="CAJQUM010000001">
    <property type="protein sequence ID" value="CAG4884885.1"/>
    <property type="molecule type" value="Genomic_DNA"/>
</dbReference>
<dbReference type="FunFam" id="3.10.129.10:FF:000004">
    <property type="entry name" value="Tol-pal system-associated acyl-CoA thioesterase"/>
    <property type="match status" value="1"/>
</dbReference>
<name>A0A916J6H0_9PROT</name>
<dbReference type="Proteomes" id="UP000742786">
    <property type="component" value="Unassembled WGS sequence"/>
</dbReference>
<dbReference type="Pfam" id="PF03061">
    <property type="entry name" value="4HBT"/>
    <property type="match status" value="1"/>
</dbReference>
<comment type="caution">
    <text evidence="4">The sequence shown here is derived from an EMBL/GenBank/DDBJ whole genome shotgun (WGS) entry which is preliminary data.</text>
</comment>
<evidence type="ECO:0000259" key="3">
    <source>
        <dbReference type="Pfam" id="PF03061"/>
    </source>
</evidence>
<accession>A0A916J6H0</accession>
<sequence>MSWKVTFRIYYEDTDAGGVVYYANYLRFLERARTEALRALGFEQARMLQENRIAFAVRSLSVDYLKPARLDDLVEVSSAVRELGRAQVVFQQQIVRAGEMLLDAQVRVASIDPVRGKAVAMPKEIREKFKTLMGTPA</sequence>
<dbReference type="GO" id="GO:0047617">
    <property type="term" value="F:fatty acyl-CoA hydrolase activity"/>
    <property type="evidence" value="ECO:0007669"/>
    <property type="project" value="TreeGrafter"/>
</dbReference>
<dbReference type="AlphaFoldDB" id="A0A916J6H0"/>
<protein>
    <submittedName>
        <fullName evidence="4">Acyl-CoA thioesterase</fullName>
    </submittedName>
</protein>
<dbReference type="PANTHER" id="PTHR31793">
    <property type="entry name" value="4-HYDROXYBENZOYL-COA THIOESTERASE FAMILY MEMBER"/>
    <property type="match status" value="1"/>
</dbReference>
<evidence type="ECO:0000313" key="4">
    <source>
        <dbReference type="EMBL" id="CAG4884885.1"/>
    </source>
</evidence>
<comment type="similarity">
    <text evidence="1">Belongs to the 4-hydroxybenzoyl-CoA thioesterase family.</text>
</comment>
<dbReference type="PANTHER" id="PTHR31793:SF37">
    <property type="entry name" value="ACYL-COA THIOESTER HYDROLASE YBGC"/>
    <property type="match status" value="1"/>
</dbReference>
<evidence type="ECO:0000256" key="2">
    <source>
        <dbReference type="ARBA" id="ARBA00022801"/>
    </source>
</evidence>
<dbReference type="InterPro" id="IPR029069">
    <property type="entry name" value="HotDog_dom_sf"/>
</dbReference>
<evidence type="ECO:0000256" key="1">
    <source>
        <dbReference type="ARBA" id="ARBA00005953"/>
    </source>
</evidence>
<dbReference type="NCBIfam" id="TIGR02799">
    <property type="entry name" value="thio_ybgC"/>
    <property type="match status" value="1"/>
</dbReference>
<evidence type="ECO:0000313" key="5">
    <source>
        <dbReference type="Proteomes" id="UP000742786"/>
    </source>
</evidence>
<dbReference type="InterPro" id="IPR014166">
    <property type="entry name" value="Tol-Pal_acyl-CoA_thioesterase"/>
</dbReference>
<feature type="domain" description="Thioesterase" evidence="3">
    <location>
        <begin position="17"/>
        <end position="101"/>
    </location>
</feature>
<dbReference type="CDD" id="cd00586">
    <property type="entry name" value="4HBT"/>
    <property type="match status" value="1"/>
</dbReference>
<dbReference type="InterPro" id="IPR006683">
    <property type="entry name" value="Thioestr_dom"/>
</dbReference>
<dbReference type="PIRSF" id="PIRSF003230">
    <property type="entry name" value="YbgC"/>
    <property type="match status" value="1"/>
</dbReference>
<dbReference type="RefSeq" id="WP_220636688.1">
    <property type="nucleotide sequence ID" value="NZ_CAJQUM010000001.1"/>
</dbReference>
<organism evidence="4 5">
    <name type="scientific">Georgfuchsia toluolica</name>
    <dbReference type="NCBI Taxonomy" id="424218"/>
    <lineage>
        <taxon>Bacteria</taxon>
        <taxon>Pseudomonadati</taxon>
        <taxon>Pseudomonadota</taxon>
        <taxon>Betaproteobacteria</taxon>
        <taxon>Nitrosomonadales</taxon>
        <taxon>Sterolibacteriaceae</taxon>
        <taxon>Georgfuchsia</taxon>
    </lineage>
</organism>
<reference evidence="4" key="1">
    <citation type="submission" date="2021-04" db="EMBL/GenBank/DDBJ databases">
        <authorList>
            <person name="Hornung B."/>
        </authorList>
    </citation>
    <scope>NUCLEOTIDE SEQUENCE</scope>
    <source>
        <strain evidence="4">G5G6</strain>
    </source>
</reference>
<dbReference type="NCBIfam" id="TIGR00051">
    <property type="entry name" value="YbgC/FadM family acyl-CoA thioesterase"/>
    <property type="match status" value="1"/>
</dbReference>
<gene>
    <name evidence="4" type="primary">ybgC</name>
    <name evidence="4" type="ORF">GTOL_12768</name>
</gene>